<sequence>MSDSIFNQNYFEIFSQPVSTQPDVNLLKEKNRELQQQVHPDRFANSSDAEKRQAMQITSLINEAFDTLKNPVSRLQYMLTLKGVDMNGETDTAMDGIFLMEQMELREEIADVRSQADPLEVLDEMTVELKSRSLKLISDFELVFQKDELDSGREIVRKLQFLNKAQKEINEISEKIEDELI</sequence>
<protein>
    <recommendedName>
        <fullName evidence="4">Co-chaperone protein HscB homolog</fullName>
    </recommendedName>
</protein>
<dbReference type="CDD" id="cd06257">
    <property type="entry name" value="DnaJ"/>
    <property type="match status" value="1"/>
</dbReference>
<comment type="caution">
    <text evidence="6">The sequence shown here is derived from an EMBL/GenBank/DDBJ whole genome shotgun (WGS) entry which is preliminary data.</text>
</comment>
<keyword evidence="2 4" id="KW-0143">Chaperone</keyword>
<proteinExistence type="inferred from homology"/>
<dbReference type="GO" id="GO:0001671">
    <property type="term" value="F:ATPase activator activity"/>
    <property type="evidence" value="ECO:0007669"/>
    <property type="project" value="InterPro"/>
</dbReference>
<dbReference type="SUPFAM" id="SSF47144">
    <property type="entry name" value="HSC20 (HSCB), C-terminal oligomerisation domain"/>
    <property type="match status" value="1"/>
</dbReference>
<dbReference type="PROSITE" id="PS50076">
    <property type="entry name" value="DNAJ_2"/>
    <property type="match status" value="1"/>
</dbReference>
<evidence type="ECO:0000256" key="3">
    <source>
        <dbReference type="ARBA" id="ARBA00025596"/>
    </source>
</evidence>
<dbReference type="EMBL" id="QFXC01000008">
    <property type="protein sequence ID" value="RDH83701.1"/>
    <property type="molecule type" value="Genomic_DNA"/>
</dbReference>
<name>A0A370DFP1_9GAMM</name>
<organism evidence="6 7">
    <name type="scientific">endosymbiont of Galathealinum brachiosum</name>
    <dbReference type="NCBI Taxonomy" id="2200906"/>
    <lineage>
        <taxon>Bacteria</taxon>
        <taxon>Pseudomonadati</taxon>
        <taxon>Pseudomonadota</taxon>
        <taxon>Gammaproteobacteria</taxon>
        <taxon>sulfur-oxidizing symbionts</taxon>
    </lineage>
</organism>
<dbReference type="Gene3D" id="1.10.287.110">
    <property type="entry name" value="DnaJ domain"/>
    <property type="match status" value="1"/>
</dbReference>
<evidence type="ECO:0000256" key="2">
    <source>
        <dbReference type="ARBA" id="ARBA00023186"/>
    </source>
</evidence>
<dbReference type="InterPro" id="IPR004640">
    <property type="entry name" value="HscB"/>
</dbReference>
<accession>A0A370DFP1</accession>
<evidence type="ECO:0000313" key="7">
    <source>
        <dbReference type="Proteomes" id="UP000254266"/>
    </source>
</evidence>
<dbReference type="SMART" id="SM00271">
    <property type="entry name" value="DnaJ"/>
    <property type="match status" value="1"/>
</dbReference>
<dbReference type="InterPro" id="IPR009073">
    <property type="entry name" value="HscB_oligo_C"/>
</dbReference>
<evidence type="ECO:0000259" key="5">
    <source>
        <dbReference type="PROSITE" id="PS50076"/>
    </source>
</evidence>
<comment type="function">
    <text evidence="3 4">Co-chaperone involved in the maturation of iron-sulfur cluster-containing proteins. Seems to help targeting proteins to be folded toward HscA.</text>
</comment>
<evidence type="ECO:0000256" key="1">
    <source>
        <dbReference type="ARBA" id="ARBA00010476"/>
    </source>
</evidence>
<evidence type="ECO:0000256" key="4">
    <source>
        <dbReference type="HAMAP-Rule" id="MF_00682"/>
    </source>
</evidence>
<dbReference type="GO" id="GO:0051087">
    <property type="term" value="F:protein-folding chaperone binding"/>
    <property type="evidence" value="ECO:0007669"/>
    <property type="project" value="InterPro"/>
</dbReference>
<dbReference type="InterPro" id="IPR036869">
    <property type="entry name" value="J_dom_sf"/>
</dbReference>
<dbReference type="Pfam" id="PF07743">
    <property type="entry name" value="HSCB_C"/>
    <property type="match status" value="1"/>
</dbReference>
<comment type="similarity">
    <text evidence="1 4">Belongs to the HscB family.</text>
</comment>
<reference evidence="6 7" key="1">
    <citation type="journal article" date="2018" name="ISME J.">
        <title>Endosymbiont genomes yield clues of tubeworm success.</title>
        <authorList>
            <person name="Li Y."/>
            <person name="Liles M.R."/>
            <person name="Halanych K.M."/>
        </authorList>
    </citation>
    <scope>NUCLEOTIDE SEQUENCE [LARGE SCALE GENOMIC DNA]</scope>
    <source>
        <strain evidence="6">A1464</strain>
    </source>
</reference>
<dbReference type="Gene3D" id="1.20.1280.20">
    <property type="entry name" value="HscB, C-terminal domain"/>
    <property type="match status" value="1"/>
</dbReference>
<dbReference type="AlphaFoldDB" id="A0A370DFP1"/>
<dbReference type="GO" id="GO:0006457">
    <property type="term" value="P:protein folding"/>
    <property type="evidence" value="ECO:0007669"/>
    <property type="project" value="UniProtKB-UniRule"/>
</dbReference>
<evidence type="ECO:0000313" key="6">
    <source>
        <dbReference type="EMBL" id="RDH83701.1"/>
    </source>
</evidence>
<dbReference type="HAMAP" id="MF_00682">
    <property type="entry name" value="HscB"/>
    <property type="match status" value="1"/>
</dbReference>
<dbReference type="InterPro" id="IPR001623">
    <property type="entry name" value="DnaJ_domain"/>
</dbReference>
<feature type="domain" description="J" evidence="5">
    <location>
        <begin position="9"/>
        <end position="81"/>
    </location>
</feature>
<gene>
    <name evidence="4 6" type="primary">hscB</name>
    <name evidence="6" type="ORF">DIZ80_06050</name>
</gene>
<dbReference type="GO" id="GO:0044571">
    <property type="term" value="P:[2Fe-2S] cluster assembly"/>
    <property type="evidence" value="ECO:0007669"/>
    <property type="project" value="InterPro"/>
</dbReference>
<keyword evidence="7" id="KW-1185">Reference proteome</keyword>
<dbReference type="GO" id="GO:0051259">
    <property type="term" value="P:protein complex oligomerization"/>
    <property type="evidence" value="ECO:0007669"/>
    <property type="project" value="InterPro"/>
</dbReference>
<dbReference type="InterPro" id="IPR036386">
    <property type="entry name" value="HscB_C_sf"/>
</dbReference>
<dbReference type="NCBIfam" id="TIGR00714">
    <property type="entry name" value="hscB"/>
    <property type="match status" value="1"/>
</dbReference>
<dbReference type="Proteomes" id="UP000254266">
    <property type="component" value="Unassembled WGS sequence"/>
</dbReference>
<comment type="subunit">
    <text evidence="4">Interacts with HscA and stimulates its ATPase activity.</text>
</comment>
<dbReference type="PANTHER" id="PTHR14021:SF15">
    <property type="entry name" value="IRON-SULFUR CLUSTER CO-CHAPERONE PROTEIN HSCB"/>
    <property type="match status" value="1"/>
</dbReference>
<dbReference type="PANTHER" id="PTHR14021">
    <property type="entry name" value="IRON-SULFUR CLUSTER CO-CHAPERONE PROTEIN HSCB"/>
    <property type="match status" value="1"/>
</dbReference>
<dbReference type="SUPFAM" id="SSF46565">
    <property type="entry name" value="Chaperone J-domain"/>
    <property type="match status" value="1"/>
</dbReference>